<dbReference type="InterPro" id="IPR032710">
    <property type="entry name" value="NTF2-like_dom_sf"/>
</dbReference>
<dbReference type="Proteomes" id="UP000241462">
    <property type="component" value="Unassembled WGS sequence"/>
</dbReference>
<dbReference type="STRING" id="2025994.A0A2T3A6I3"/>
<organism evidence="2 3">
    <name type="scientific">Coniella lustricola</name>
    <dbReference type="NCBI Taxonomy" id="2025994"/>
    <lineage>
        <taxon>Eukaryota</taxon>
        <taxon>Fungi</taxon>
        <taxon>Dikarya</taxon>
        <taxon>Ascomycota</taxon>
        <taxon>Pezizomycotina</taxon>
        <taxon>Sordariomycetes</taxon>
        <taxon>Sordariomycetidae</taxon>
        <taxon>Diaporthales</taxon>
        <taxon>Schizoparmaceae</taxon>
        <taxon>Coniella</taxon>
    </lineage>
</organism>
<dbReference type="SUPFAM" id="SSF54427">
    <property type="entry name" value="NTF2-like"/>
    <property type="match status" value="1"/>
</dbReference>
<protein>
    <recommendedName>
        <fullName evidence="1">SnoaL-like domain-containing protein</fullName>
    </recommendedName>
</protein>
<evidence type="ECO:0000259" key="1">
    <source>
        <dbReference type="Pfam" id="PF13577"/>
    </source>
</evidence>
<sequence>MTALPAVLSPALAPREAIVDALYRCVNGLDSKDQTLFESAFTNDATFDLNGNVMEGLPAISTCIYDMIAKMDTTHFVTNVRVHIESETKASVTATALAQHYHGGQGLEPDAANFLAGSLYWGDLVKDESDGGLWKCTSWRMKTSWGIGDRGVFAN</sequence>
<dbReference type="Pfam" id="PF13577">
    <property type="entry name" value="SnoaL_4"/>
    <property type="match status" value="1"/>
</dbReference>
<dbReference type="InterPro" id="IPR037401">
    <property type="entry name" value="SnoaL-like"/>
</dbReference>
<evidence type="ECO:0000313" key="3">
    <source>
        <dbReference type="Proteomes" id="UP000241462"/>
    </source>
</evidence>
<feature type="domain" description="SnoaL-like" evidence="1">
    <location>
        <begin position="12"/>
        <end position="140"/>
    </location>
</feature>
<gene>
    <name evidence="2" type="ORF">BD289DRAFT_435482</name>
</gene>
<name>A0A2T3A6I3_9PEZI</name>
<reference evidence="2 3" key="1">
    <citation type="journal article" date="2018" name="Mycol. Prog.">
        <title>Coniella lustricola, a new species from submerged detritus.</title>
        <authorList>
            <person name="Raudabaugh D.B."/>
            <person name="Iturriaga T."/>
            <person name="Carver A."/>
            <person name="Mondo S."/>
            <person name="Pangilinan J."/>
            <person name="Lipzen A."/>
            <person name="He G."/>
            <person name="Amirebrahimi M."/>
            <person name="Grigoriev I.V."/>
            <person name="Miller A.N."/>
        </authorList>
    </citation>
    <scope>NUCLEOTIDE SEQUENCE [LARGE SCALE GENOMIC DNA]</scope>
    <source>
        <strain evidence="2 3">B22-T-1</strain>
    </source>
</reference>
<dbReference type="InParanoid" id="A0A2T3A6I3"/>
<dbReference type="EMBL" id="KZ678455">
    <property type="protein sequence ID" value="PSR83724.1"/>
    <property type="molecule type" value="Genomic_DNA"/>
</dbReference>
<keyword evidence="3" id="KW-1185">Reference proteome</keyword>
<dbReference type="AlphaFoldDB" id="A0A2T3A6I3"/>
<dbReference type="OrthoDB" id="2148716at2759"/>
<accession>A0A2T3A6I3</accession>
<evidence type="ECO:0000313" key="2">
    <source>
        <dbReference type="EMBL" id="PSR83724.1"/>
    </source>
</evidence>
<proteinExistence type="predicted"/>
<dbReference type="Gene3D" id="3.10.450.50">
    <property type="match status" value="1"/>
</dbReference>